<organism evidence="2">
    <name type="scientific">Desulfitobacterium hafniense</name>
    <name type="common">Desulfitobacterium frappieri</name>
    <dbReference type="NCBI Taxonomy" id="49338"/>
    <lineage>
        <taxon>Bacteria</taxon>
        <taxon>Bacillati</taxon>
        <taxon>Bacillota</taxon>
        <taxon>Clostridia</taxon>
        <taxon>Eubacteriales</taxon>
        <taxon>Desulfitobacteriaceae</taxon>
        <taxon>Desulfitobacterium</taxon>
    </lineage>
</organism>
<dbReference type="PATRIC" id="fig|49338.4.peg.961"/>
<dbReference type="RefSeq" id="WP_015943013.1">
    <property type="nucleotide sequence ID" value="NZ_LK996017.1"/>
</dbReference>
<sequence length="146" mass="16299">MNYEIVTLPEKIVVGVTARTSHTDPQCQQVIGGLWQKFMGEGIWVSIQNQANPYCLGLYSGYDETSYDVTVGAEVTKNGNPELTEKIIPAGSYALFRIKGDVVKDVAEAWDKIWTLPLERSFTGDFEEYLSNENGVAEIKIYIALK</sequence>
<dbReference type="InterPro" id="IPR029442">
    <property type="entry name" value="GyrI-like"/>
</dbReference>
<dbReference type="SUPFAM" id="SSF55136">
    <property type="entry name" value="Probable bacterial effector-binding domain"/>
    <property type="match status" value="1"/>
</dbReference>
<gene>
    <name evidence="2" type="ORF">DPCES_0893</name>
</gene>
<evidence type="ECO:0000259" key="1">
    <source>
        <dbReference type="SMART" id="SM00871"/>
    </source>
</evidence>
<dbReference type="PANTHER" id="PTHR36444">
    <property type="entry name" value="TRANSCRIPTIONAL REGULATOR PROTEIN YOBU-RELATED"/>
    <property type="match status" value="1"/>
</dbReference>
<feature type="domain" description="AraC effector-binding" evidence="1">
    <location>
        <begin position="1"/>
        <end position="146"/>
    </location>
</feature>
<dbReference type="InterPro" id="IPR053182">
    <property type="entry name" value="YobU-like_regulator"/>
</dbReference>
<dbReference type="PANTHER" id="PTHR36444:SF2">
    <property type="entry name" value="TRANSCRIPTIONAL REGULATOR PROTEIN YOBU-RELATED"/>
    <property type="match status" value="1"/>
</dbReference>
<dbReference type="Pfam" id="PF06445">
    <property type="entry name" value="GyrI-like"/>
    <property type="match status" value="1"/>
</dbReference>
<dbReference type="InterPro" id="IPR011256">
    <property type="entry name" value="Reg_factor_effector_dom_sf"/>
</dbReference>
<proteinExistence type="predicted"/>
<name>A0A098AXE7_DESHA</name>
<dbReference type="AlphaFoldDB" id="A0A098AXE7"/>
<dbReference type="InterPro" id="IPR010499">
    <property type="entry name" value="AraC_E-bd"/>
</dbReference>
<dbReference type="Gene3D" id="3.20.80.10">
    <property type="entry name" value="Regulatory factor, effector binding domain"/>
    <property type="match status" value="1"/>
</dbReference>
<protein>
    <submittedName>
        <fullName evidence="2">Bacterial transcription activator, effector binding domain</fullName>
    </submittedName>
</protein>
<dbReference type="SMART" id="SM00871">
    <property type="entry name" value="AraC_E_bind"/>
    <property type="match status" value="1"/>
</dbReference>
<dbReference type="EMBL" id="LK996017">
    <property type="protein sequence ID" value="CDX00780.1"/>
    <property type="molecule type" value="Genomic_DNA"/>
</dbReference>
<evidence type="ECO:0000313" key="2">
    <source>
        <dbReference type="EMBL" id="CDX00780.1"/>
    </source>
</evidence>
<accession>A0A098AXE7</accession>
<reference evidence="2" key="1">
    <citation type="submission" date="2014-07" db="EMBL/GenBank/DDBJ databases">
        <authorList>
            <person name="Hornung V.Bastian."/>
        </authorList>
    </citation>
    <scope>NUCLEOTIDE SEQUENCE</scope>
    <source>
        <strain evidence="2">PCE-S</strain>
    </source>
</reference>